<dbReference type="InterPro" id="IPR006159">
    <property type="entry name" value="Acid_CoA_mut_C"/>
</dbReference>
<organism evidence="7 8">
    <name type="scientific">Aromatoleum anaerobium</name>
    <dbReference type="NCBI Taxonomy" id="182180"/>
    <lineage>
        <taxon>Bacteria</taxon>
        <taxon>Pseudomonadati</taxon>
        <taxon>Pseudomonadota</taxon>
        <taxon>Betaproteobacteria</taxon>
        <taxon>Rhodocyclales</taxon>
        <taxon>Rhodocyclaceae</taxon>
        <taxon>Aromatoleum</taxon>
    </lineage>
</organism>
<dbReference type="PANTHER" id="PTHR48101">
    <property type="entry name" value="METHYLMALONYL-COA MUTASE, MITOCHONDRIAL-RELATED"/>
    <property type="match status" value="1"/>
</dbReference>
<dbReference type="SUPFAM" id="SSF52242">
    <property type="entry name" value="Cobalamin (vitamin B12)-binding domain"/>
    <property type="match status" value="1"/>
</dbReference>
<dbReference type="PANTHER" id="PTHR48101:SF1">
    <property type="entry name" value="METHYLMALONYL-COA MUTASE, LARGE SUBUNIT"/>
    <property type="match status" value="1"/>
</dbReference>
<dbReference type="InterPro" id="IPR006158">
    <property type="entry name" value="Cobalamin-bd"/>
</dbReference>
<dbReference type="NCBIfam" id="TIGR00640">
    <property type="entry name" value="acid_CoA_mut_C"/>
    <property type="match status" value="1"/>
</dbReference>
<keyword evidence="8" id="KW-1185">Reference proteome</keyword>
<proteinExistence type="predicted"/>
<evidence type="ECO:0000256" key="3">
    <source>
        <dbReference type="ARBA" id="ARBA00022723"/>
    </source>
</evidence>
<keyword evidence="3" id="KW-0479">Metal-binding</keyword>
<comment type="caution">
    <text evidence="7">The sequence shown here is derived from an EMBL/GenBank/DDBJ whole genome shotgun (WGS) entry which is preliminary data.</text>
</comment>
<dbReference type="Pfam" id="PF02310">
    <property type="entry name" value="B12-binding"/>
    <property type="match status" value="1"/>
</dbReference>
<dbReference type="InterPro" id="IPR036724">
    <property type="entry name" value="Cobalamin-bd_sf"/>
</dbReference>
<evidence type="ECO:0000256" key="4">
    <source>
        <dbReference type="ARBA" id="ARBA00023235"/>
    </source>
</evidence>
<protein>
    <submittedName>
        <fullName evidence="7">Methylmalonyl-CoA mutase</fullName>
    </submittedName>
</protein>
<evidence type="ECO:0000313" key="8">
    <source>
        <dbReference type="Proteomes" id="UP000615989"/>
    </source>
</evidence>
<evidence type="ECO:0000259" key="6">
    <source>
        <dbReference type="PROSITE" id="PS51332"/>
    </source>
</evidence>
<accession>A0ABX1PIN0</accession>
<evidence type="ECO:0000256" key="2">
    <source>
        <dbReference type="ARBA" id="ARBA00022628"/>
    </source>
</evidence>
<evidence type="ECO:0000256" key="1">
    <source>
        <dbReference type="ARBA" id="ARBA00001922"/>
    </source>
</evidence>
<keyword evidence="2" id="KW-0846">Cobalamin</keyword>
<sequence>MHKRILLAKMGLDCHDTGIVTVANILRNAGHEVVYLGLHNFADRVVKTALEEDVDAIGISFLSGQHMTQMRRLIEQMQREGLRVPVFCGGVIPEDDVQALKDMGVADVLLPGLLSDEVAHRVDRLIAREAA</sequence>
<dbReference type="Proteomes" id="UP000615989">
    <property type="component" value="Unassembled WGS sequence"/>
</dbReference>
<feature type="domain" description="B12-binding" evidence="6">
    <location>
        <begin position="2"/>
        <end position="131"/>
    </location>
</feature>
<gene>
    <name evidence="7" type="ORF">GO606_01005</name>
</gene>
<comment type="cofactor">
    <cofactor evidence="1">
        <name>adenosylcob(III)alamin</name>
        <dbReference type="ChEBI" id="CHEBI:18408"/>
    </cofactor>
</comment>
<evidence type="ECO:0000256" key="5">
    <source>
        <dbReference type="ARBA" id="ARBA00023285"/>
    </source>
</evidence>
<reference evidence="7" key="1">
    <citation type="submission" date="2019-12" db="EMBL/GenBank/DDBJ databases">
        <title>Comparative genomics gives insights into the taxonomy of the Azoarcus-Aromatoleum group and reveals separate origins of nif in the plant-associated Azoarcus and non-plant-associated Aromatoleum sub-groups.</title>
        <authorList>
            <person name="Lafos M."/>
            <person name="Maluk M."/>
            <person name="Batista M."/>
            <person name="Junghare M."/>
            <person name="Carmona M."/>
            <person name="Faoro H."/>
            <person name="Cruz L.M."/>
            <person name="Battistoni F."/>
            <person name="De Souza E."/>
            <person name="Pedrosa F."/>
            <person name="Chen W.-M."/>
            <person name="Poole P.S."/>
            <person name="Dixon R.A."/>
            <person name="James E.K."/>
        </authorList>
    </citation>
    <scope>NUCLEOTIDE SEQUENCE</scope>
    <source>
        <strain evidence="7">LuFRes1</strain>
    </source>
</reference>
<evidence type="ECO:0000313" key="7">
    <source>
        <dbReference type="EMBL" id="NMG23315.1"/>
    </source>
</evidence>
<keyword evidence="5" id="KW-0170">Cobalt</keyword>
<dbReference type="PROSITE" id="PS51332">
    <property type="entry name" value="B12_BINDING"/>
    <property type="match status" value="1"/>
</dbReference>
<keyword evidence="4" id="KW-0413">Isomerase</keyword>
<name>A0ABX1PIN0_9RHOO</name>
<dbReference type="EMBL" id="WTVG01000002">
    <property type="protein sequence ID" value="NMG23315.1"/>
    <property type="molecule type" value="Genomic_DNA"/>
</dbReference>
<dbReference type="Gene3D" id="3.40.50.280">
    <property type="entry name" value="Cobalamin-binding domain"/>
    <property type="match status" value="1"/>
</dbReference>